<name>A0A439CZU8_9PEZI</name>
<dbReference type="SUPFAM" id="SSF51735">
    <property type="entry name" value="NAD(P)-binding Rossmann-fold domains"/>
    <property type="match status" value="1"/>
</dbReference>
<dbReference type="Proteomes" id="UP000286045">
    <property type="component" value="Unassembled WGS sequence"/>
</dbReference>
<sequence>MANFLEPKVKRYTEIRDHHRWTTSMTADTQPPIVDHEDIAKVAVAAFQDPVAFHRRAIGVASEQVRIQEMLDLIAEVAGKPGYFEAVFITDEEMEA</sequence>
<evidence type="ECO:0000313" key="2">
    <source>
        <dbReference type="Proteomes" id="UP000286045"/>
    </source>
</evidence>
<dbReference type="InterPro" id="IPR036291">
    <property type="entry name" value="NAD(P)-bd_dom_sf"/>
</dbReference>
<reference evidence="1 2" key="1">
    <citation type="submission" date="2018-12" db="EMBL/GenBank/DDBJ databases">
        <title>Draft genome sequence of Xylaria grammica IHI A82.</title>
        <authorList>
            <person name="Buettner E."/>
            <person name="Kellner H."/>
        </authorList>
    </citation>
    <scope>NUCLEOTIDE SEQUENCE [LARGE SCALE GENOMIC DNA]</scope>
    <source>
        <strain evidence="1 2">IHI A82</strain>
    </source>
</reference>
<dbReference type="Gene3D" id="3.40.50.720">
    <property type="entry name" value="NAD(P)-binding Rossmann-like Domain"/>
    <property type="match status" value="1"/>
</dbReference>
<comment type="caution">
    <text evidence="1">The sequence shown here is derived from an EMBL/GenBank/DDBJ whole genome shotgun (WGS) entry which is preliminary data.</text>
</comment>
<accession>A0A439CZU8</accession>
<dbReference type="Gene3D" id="3.90.25.10">
    <property type="entry name" value="UDP-galactose 4-epimerase, domain 1"/>
    <property type="match status" value="1"/>
</dbReference>
<evidence type="ECO:0000313" key="1">
    <source>
        <dbReference type="EMBL" id="RWA07700.1"/>
    </source>
</evidence>
<organism evidence="1 2">
    <name type="scientific">Xylaria grammica</name>
    <dbReference type="NCBI Taxonomy" id="363999"/>
    <lineage>
        <taxon>Eukaryota</taxon>
        <taxon>Fungi</taxon>
        <taxon>Dikarya</taxon>
        <taxon>Ascomycota</taxon>
        <taxon>Pezizomycotina</taxon>
        <taxon>Sordariomycetes</taxon>
        <taxon>Xylariomycetidae</taxon>
        <taxon>Xylariales</taxon>
        <taxon>Xylariaceae</taxon>
        <taxon>Xylaria</taxon>
    </lineage>
</organism>
<proteinExistence type="predicted"/>
<dbReference type="EMBL" id="RYZI01000242">
    <property type="protein sequence ID" value="RWA07700.1"/>
    <property type="molecule type" value="Genomic_DNA"/>
</dbReference>
<keyword evidence="2" id="KW-1185">Reference proteome</keyword>
<protein>
    <submittedName>
        <fullName evidence="1">Uncharacterized protein</fullName>
    </submittedName>
</protein>
<dbReference type="AlphaFoldDB" id="A0A439CZU8"/>
<gene>
    <name evidence="1" type="ORF">EKO27_g7405</name>
</gene>
<dbReference type="STRING" id="363999.A0A439CZU8"/>